<dbReference type="PANTHER" id="PTHR36842">
    <property type="entry name" value="PROTEIN TOLB HOMOLOG"/>
    <property type="match status" value="1"/>
</dbReference>
<accession>A0A930VDG6</accession>
<evidence type="ECO:0000313" key="3">
    <source>
        <dbReference type="EMBL" id="MBF4763576.1"/>
    </source>
</evidence>
<dbReference type="InterPro" id="IPR011042">
    <property type="entry name" value="6-blade_b-propeller_TolB-like"/>
</dbReference>
<organism evidence="3 4">
    <name type="scientific">Nocardioides islandensis</name>
    <dbReference type="NCBI Taxonomy" id="433663"/>
    <lineage>
        <taxon>Bacteria</taxon>
        <taxon>Bacillati</taxon>
        <taxon>Actinomycetota</taxon>
        <taxon>Actinomycetes</taxon>
        <taxon>Propionibacteriales</taxon>
        <taxon>Nocardioidaceae</taxon>
        <taxon>Nocardioides</taxon>
    </lineage>
</organism>
<proteinExistence type="inferred from homology"/>
<dbReference type="Proteomes" id="UP000640489">
    <property type="component" value="Unassembled WGS sequence"/>
</dbReference>
<feature type="chain" id="PRO_5039446071" evidence="2">
    <location>
        <begin position="31"/>
        <end position="326"/>
    </location>
</feature>
<dbReference type="EMBL" id="JADKPN010000005">
    <property type="protein sequence ID" value="MBF4763576.1"/>
    <property type="molecule type" value="Genomic_DNA"/>
</dbReference>
<dbReference type="SUPFAM" id="SSF69304">
    <property type="entry name" value="Tricorn protease N-terminal domain"/>
    <property type="match status" value="1"/>
</dbReference>
<reference evidence="3" key="1">
    <citation type="submission" date="2020-11" db="EMBL/GenBank/DDBJ databases">
        <title>Nocardioides sp. nov., isolated from Soil of Cynanchum wilfordii Hemsley rhizosphere.</title>
        <authorList>
            <person name="Lee J.-S."/>
            <person name="Suh M.K."/>
            <person name="Kim J.-S."/>
        </authorList>
    </citation>
    <scope>NUCLEOTIDE SEQUENCE</scope>
    <source>
        <strain evidence="3">KCTC 19275</strain>
    </source>
</reference>
<dbReference type="Pfam" id="PF07676">
    <property type="entry name" value="PD40"/>
    <property type="match status" value="3"/>
</dbReference>
<protein>
    <submittedName>
        <fullName evidence="3">PD40 domain-containing protein</fullName>
    </submittedName>
</protein>
<comment type="caution">
    <text evidence="3">The sequence shown here is derived from an EMBL/GenBank/DDBJ whole genome shotgun (WGS) entry which is preliminary data.</text>
</comment>
<feature type="signal peptide" evidence="2">
    <location>
        <begin position="1"/>
        <end position="30"/>
    </location>
</feature>
<dbReference type="RefSeq" id="WP_194706762.1">
    <property type="nucleotide sequence ID" value="NZ_JADKPN010000005.1"/>
</dbReference>
<dbReference type="AlphaFoldDB" id="A0A930VDG6"/>
<keyword evidence="2" id="KW-0732">Signal</keyword>
<dbReference type="Gene3D" id="2.120.10.30">
    <property type="entry name" value="TolB, C-terminal domain"/>
    <property type="match status" value="2"/>
</dbReference>
<evidence type="ECO:0000256" key="2">
    <source>
        <dbReference type="SAM" id="SignalP"/>
    </source>
</evidence>
<name>A0A930VDG6_9ACTN</name>
<keyword evidence="4" id="KW-1185">Reference proteome</keyword>
<dbReference type="InterPro" id="IPR011659">
    <property type="entry name" value="WD40"/>
</dbReference>
<dbReference type="PANTHER" id="PTHR36842:SF1">
    <property type="entry name" value="PROTEIN TOLB"/>
    <property type="match status" value="1"/>
</dbReference>
<evidence type="ECO:0000256" key="1">
    <source>
        <dbReference type="ARBA" id="ARBA00009820"/>
    </source>
</evidence>
<evidence type="ECO:0000313" key="4">
    <source>
        <dbReference type="Proteomes" id="UP000640489"/>
    </source>
</evidence>
<sequence>MASLADGIQTRARTRFVLLLLASLIAAAPAALVPVPATSAARTNAGHNGMLVFAGDLGQGSEIFVIDARGRGFTQLTDEAGEATSPDWSPNGARIAFQLDHDETADIAVMRADGGGLHVLDLPGYQAQPAFTADGTRLVFECGDCDGRNGIFVMDLDGTQPQRLTTNPFQDEGDSDPNVSPDGSTVTFVRHLVDGKLQALFAVDIDGTNLRKLVDYGREVAVKHDWAPDGAHIVITTAADYPHHRSPNIATIRADGTHLRFLTHFRGGRWGAFAGSYSPNGEWIVYRIENLESERYVMMKMHPDGSHKTRIAAMPFRPRGTDWAVR</sequence>
<gene>
    <name evidence="3" type="ORF">ISU07_10590</name>
</gene>
<comment type="similarity">
    <text evidence="1">Belongs to the TolB family.</text>
</comment>